<sequence length="145" mass="16069">MTIQTSEAFEVIGLSEIVQNTDPVKIGALWARFQSQDVRGALGEAASAELYSVYHDYSGGFLDPYRVTLGYRVPQGTAIPEGFHSAQVPAQKYEVLPTQGPQPQSLIAQWQSIWQKDIPRAFQADFDLYDTQDPTKITVYLGLSA</sequence>
<evidence type="ECO:0000259" key="1">
    <source>
        <dbReference type="SMART" id="SM00871"/>
    </source>
</evidence>
<protein>
    <submittedName>
        <fullName evidence="2">GyrI-like domain-containing protein</fullName>
    </submittedName>
</protein>
<dbReference type="SMART" id="SM00871">
    <property type="entry name" value="AraC_E_bind"/>
    <property type="match status" value="1"/>
</dbReference>
<proteinExistence type="predicted"/>
<dbReference type="RefSeq" id="WP_339109420.1">
    <property type="nucleotide sequence ID" value="NZ_CP135443.1"/>
</dbReference>
<organism evidence="2 3">
    <name type="scientific">Thioclava litoralis</name>
    <dbReference type="NCBI Taxonomy" id="3076557"/>
    <lineage>
        <taxon>Bacteria</taxon>
        <taxon>Pseudomonadati</taxon>
        <taxon>Pseudomonadota</taxon>
        <taxon>Alphaproteobacteria</taxon>
        <taxon>Rhodobacterales</taxon>
        <taxon>Paracoccaceae</taxon>
        <taxon>Thioclava</taxon>
    </lineage>
</organism>
<dbReference type="Pfam" id="PF14526">
    <property type="entry name" value="Cass2"/>
    <property type="match status" value="1"/>
</dbReference>
<dbReference type="Gene3D" id="3.20.80.10">
    <property type="entry name" value="Regulatory factor, effector binding domain"/>
    <property type="match status" value="1"/>
</dbReference>
<dbReference type="InterPro" id="IPR029441">
    <property type="entry name" value="Cass2"/>
</dbReference>
<dbReference type="Proteomes" id="UP001623290">
    <property type="component" value="Chromosome"/>
</dbReference>
<dbReference type="InterPro" id="IPR010499">
    <property type="entry name" value="AraC_E-bd"/>
</dbReference>
<evidence type="ECO:0000313" key="2">
    <source>
        <dbReference type="EMBL" id="WRY33111.1"/>
    </source>
</evidence>
<gene>
    <name evidence="2" type="ORF">RPE78_10455</name>
</gene>
<dbReference type="PANTHER" id="PTHR36444">
    <property type="entry name" value="TRANSCRIPTIONAL REGULATOR PROTEIN YOBU-RELATED"/>
    <property type="match status" value="1"/>
</dbReference>
<dbReference type="PANTHER" id="PTHR36444:SF2">
    <property type="entry name" value="TRANSCRIPTIONAL REGULATOR PROTEIN YOBU-RELATED"/>
    <property type="match status" value="1"/>
</dbReference>
<dbReference type="EMBL" id="CP135443">
    <property type="protein sequence ID" value="WRY33111.1"/>
    <property type="molecule type" value="Genomic_DNA"/>
</dbReference>
<evidence type="ECO:0000313" key="3">
    <source>
        <dbReference type="Proteomes" id="UP001623290"/>
    </source>
</evidence>
<keyword evidence="3" id="KW-1185">Reference proteome</keyword>
<accession>A0ABZ1DWG4</accession>
<dbReference type="SUPFAM" id="SSF55136">
    <property type="entry name" value="Probable bacterial effector-binding domain"/>
    <property type="match status" value="1"/>
</dbReference>
<feature type="domain" description="AraC effector-binding" evidence="1">
    <location>
        <begin position="1"/>
        <end position="144"/>
    </location>
</feature>
<dbReference type="InterPro" id="IPR053182">
    <property type="entry name" value="YobU-like_regulator"/>
</dbReference>
<reference evidence="2 3" key="1">
    <citation type="submission" date="2023-09" db="EMBL/GenBank/DDBJ databases">
        <title>Thioclava shenzhenensis sp. nov., a multidrug resistant bacteria-antagonizing species isolated from coastal seawater.</title>
        <authorList>
            <person name="Long M."/>
        </authorList>
    </citation>
    <scope>NUCLEOTIDE SEQUENCE [LARGE SCALE GENOMIC DNA]</scope>
    <source>
        <strain evidence="2 3">FTW29</strain>
    </source>
</reference>
<name>A0ABZ1DWG4_9RHOB</name>
<dbReference type="InterPro" id="IPR011256">
    <property type="entry name" value="Reg_factor_effector_dom_sf"/>
</dbReference>